<dbReference type="EMBL" id="JABFTP020000165">
    <property type="protein sequence ID" value="KAL3284382.1"/>
    <property type="molecule type" value="Genomic_DNA"/>
</dbReference>
<evidence type="ECO:0000313" key="2">
    <source>
        <dbReference type="Proteomes" id="UP001516400"/>
    </source>
</evidence>
<evidence type="ECO:0000313" key="1">
    <source>
        <dbReference type="EMBL" id="KAL3284382.1"/>
    </source>
</evidence>
<gene>
    <name evidence="1" type="ORF">HHI36_018546</name>
</gene>
<protein>
    <submittedName>
        <fullName evidence="1">Uncharacterized protein</fullName>
    </submittedName>
</protein>
<organism evidence="1 2">
    <name type="scientific">Cryptolaemus montrouzieri</name>
    <dbReference type="NCBI Taxonomy" id="559131"/>
    <lineage>
        <taxon>Eukaryota</taxon>
        <taxon>Metazoa</taxon>
        <taxon>Ecdysozoa</taxon>
        <taxon>Arthropoda</taxon>
        <taxon>Hexapoda</taxon>
        <taxon>Insecta</taxon>
        <taxon>Pterygota</taxon>
        <taxon>Neoptera</taxon>
        <taxon>Endopterygota</taxon>
        <taxon>Coleoptera</taxon>
        <taxon>Polyphaga</taxon>
        <taxon>Cucujiformia</taxon>
        <taxon>Coccinelloidea</taxon>
        <taxon>Coccinellidae</taxon>
        <taxon>Scymninae</taxon>
        <taxon>Scymnini</taxon>
        <taxon>Cryptolaemus</taxon>
    </lineage>
</organism>
<accession>A0ABD2P144</accession>
<dbReference type="Proteomes" id="UP001516400">
    <property type="component" value="Unassembled WGS sequence"/>
</dbReference>
<reference evidence="1 2" key="1">
    <citation type="journal article" date="2021" name="BMC Biol.">
        <title>Horizontally acquired antibacterial genes associated with adaptive radiation of ladybird beetles.</title>
        <authorList>
            <person name="Li H.S."/>
            <person name="Tang X.F."/>
            <person name="Huang Y.H."/>
            <person name="Xu Z.Y."/>
            <person name="Chen M.L."/>
            <person name="Du X.Y."/>
            <person name="Qiu B.Y."/>
            <person name="Chen P.T."/>
            <person name="Zhang W."/>
            <person name="Slipinski A."/>
            <person name="Escalona H.E."/>
            <person name="Waterhouse R.M."/>
            <person name="Zwick A."/>
            <person name="Pang H."/>
        </authorList>
    </citation>
    <scope>NUCLEOTIDE SEQUENCE [LARGE SCALE GENOMIC DNA]</scope>
    <source>
        <strain evidence="1">SYSU2018</strain>
    </source>
</reference>
<keyword evidence="2" id="KW-1185">Reference proteome</keyword>
<proteinExistence type="predicted"/>
<dbReference type="AlphaFoldDB" id="A0ABD2P144"/>
<name>A0ABD2P144_9CUCU</name>
<sequence length="123" mass="13953">MQFLNFAFGNMKTGETELPIPIVAQTVAVSSFSPLVPSLFVFGLSLLKFCWVGGQSIIKIIFLEPFSSLSRNSPTFFLLKLDDQDKLVASLFRTDKFSFLFKNFLIHSLLAGLCARYYKQFFC</sequence>
<comment type="caution">
    <text evidence="1">The sequence shown here is derived from an EMBL/GenBank/DDBJ whole genome shotgun (WGS) entry which is preliminary data.</text>
</comment>